<evidence type="ECO:0000256" key="5">
    <source>
        <dbReference type="ARBA" id="ARBA00038359"/>
    </source>
</evidence>
<feature type="domain" description="Rhodopsin" evidence="8">
    <location>
        <begin position="40"/>
        <end position="286"/>
    </location>
</feature>
<name>A0A9P9EZ45_9HYPO</name>
<gene>
    <name evidence="9" type="ORF">B0J13DRAFT_662970</name>
</gene>
<dbReference type="OrthoDB" id="10017208at2759"/>
<reference evidence="9" key="1">
    <citation type="journal article" date="2021" name="Nat. Commun.">
        <title>Genetic determinants of endophytism in the Arabidopsis root mycobiome.</title>
        <authorList>
            <person name="Mesny F."/>
            <person name="Miyauchi S."/>
            <person name="Thiergart T."/>
            <person name="Pickel B."/>
            <person name="Atanasova L."/>
            <person name="Karlsson M."/>
            <person name="Huettel B."/>
            <person name="Barry K.W."/>
            <person name="Haridas S."/>
            <person name="Chen C."/>
            <person name="Bauer D."/>
            <person name="Andreopoulos W."/>
            <person name="Pangilinan J."/>
            <person name="LaButti K."/>
            <person name="Riley R."/>
            <person name="Lipzen A."/>
            <person name="Clum A."/>
            <person name="Drula E."/>
            <person name="Henrissat B."/>
            <person name="Kohler A."/>
            <person name="Grigoriev I.V."/>
            <person name="Martin F.M."/>
            <person name="Hacquard S."/>
        </authorList>
    </citation>
    <scope>NUCLEOTIDE SEQUENCE</scope>
    <source>
        <strain evidence="9">MPI-CAGE-AT-0021</strain>
    </source>
</reference>
<dbReference type="InterPro" id="IPR049326">
    <property type="entry name" value="Rhodopsin_dom_fungi"/>
</dbReference>
<feature type="transmembrane region" description="Helical" evidence="7">
    <location>
        <begin position="131"/>
        <end position="156"/>
    </location>
</feature>
<accession>A0A9P9EZ45</accession>
<evidence type="ECO:0000256" key="7">
    <source>
        <dbReference type="SAM" id="Phobius"/>
    </source>
</evidence>
<sequence length="389" mass="43704">MSTSDSDIPIDPVWAAQSNTGRILGITTTFHFLALVCVCLRLYVRLGMVKAAGRDDWTMVASGICAFVGWLIFVLQSFHGLGRHRATIEELDYIEFQKVGFWQSIISATCAMALLKISIALNLLRLSQSKWYFWSLWTSIVFVVAYSFMGMMTFFLHCQPMAAHWDTRILDGKCYPIGLFIKFSLINTCMSLSPFNIFTDVLFATFPIPIIWTLQMKLRTRLYLIGILSLGYLAVVMGILKAVFQIAFSTDIDKTFNQWIQFWGFLQLNLGIIAACAPSLKPLVSKALKLSSYYNSTPYGNRSYGAHSRRLTEGRNGNVSNFSRNNDFELGDRRLEGEAATPGGTGVTTTFYKNDSSDIGRRSGSEEMILGENQFKAGIVRTTEVTIQR</sequence>
<feature type="transmembrane region" description="Helical" evidence="7">
    <location>
        <begin position="222"/>
        <end position="248"/>
    </location>
</feature>
<comment type="subcellular location">
    <subcellularLocation>
        <location evidence="1">Membrane</location>
        <topology evidence="1">Multi-pass membrane protein</topology>
    </subcellularLocation>
</comment>
<dbReference type="PANTHER" id="PTHR33048:SF167">
    <property type="entry name" value="INTEGRAL MEMBRANE PROTEIN"/>
    <property type="match status" value="1"/>
</dbReference>
<keyword evidence="10" id="KW-1185">Reference proteome</keyword>
<evidence type="ECO:0000313" key="9">
    <source>
        <dbReference type="EMBL" id="KAH7149187.1"/>
    </source>
</evidence>
<evidence type="ECO:0000256" key="2">
    <source>
        <dbReference type="ARBA" id="ARBA00022692"/>
    </source>
</evidence>
<evidence type="ECO:0000256" key="4">
    <source>
        <dbReference type="ARBA" id="ARBA00023136"/>
    </source>
</evidence>
<feature type="transmembrane region" description="Helical" evidence="7">
    <location>
        <begin position="195"/>
        <end position="215"/>
    </location>
</feature>
<feature type="transmembrane region" description="Helical" evidence="7">
    <location>
        <begin position="101"/>
        <end position="124"/>
    </location>
</feature>
<dbReference type="AlphaFoldDB" id="A0A9P9EZ45"/>
<evidence type="ECO:0000256" key="6">
    <source>
        <dbReference type="SAM" id="MobiDB-lite"/>
    </source>
</evidence>
<evidence type="ECO:0000256" key="3">
    <source>
        <dbReference type="ARBA" id="ARBA00022989"/>
    </source>
</evidence>
<feature type="transmembrane region" description="Helical" evidence="7">
    <location>
        <begin position="23"/>
        <end position="44"/>
    </location>
</feature>
<protein>
    <recommendedName>
        <fullName evidence="8">Rhodopsin domain-containing protein</fullName>
    </recommendedName>
</protein>
<comment type="similarity">
    <text evidence="5">Belongs to the SAT4 family.</text>
</comment>
<feature type="transmembrane region" description="Helical" evidence="7">
    <location>
        <begin position="260"/>
        <end position="280"/>
    </location>
</feature>
<keyword evidence="2 7" id="KW-0812">Transmembrane</keyword>
<feature type="transmembrane region" description="Helical" evidence="7">
    <location>
        <begin position="56"/>
        <end position="81"/>
    </location>
</feature>
<organism evidence="9 10">
    <name type="scientific">Dactylonectria estremocensis</name>
    <dbReference type="NCBI Taxonomy" id="1079267"/>
    <lineage>
        <taxon>Eukaryota</taxon>
        <taxon>Fungi</taxon>
        <taxon>Dikarya</taxon>
        <taxon>Ascomycota</taxon>
        <taxon>Pezizomycotina</taxon>
        <taxon>Sordariomycetes</taxon>
        <taxon>Hypocreomycetidae</taxon>
        <taxon>Hypocreales</taxon>
        <taxon>Nectriaceae</taxon>
        <taxon>Dactylonectria</taxon>
    </lineage>
</organism>
<feature type="compositionally biased region" description="Low complexity" evidence="6">
    <location>
        <begin position="338"/>
        <end position="350"/>
    </location>
</feature>
<dbReference type="InterPro" id="IPR052337">
    <property type="entry name" value="SAT4-like"/>
</dbReference>
<comment type="caution">
    <text evidence="9">The sequence shown here is derived from an EMBL/GenBank/DDBJ whole genome shotgun (WGS) entry which is preliminary data.</text>
</comment>
<feature type="region of interest" description="Disordered" evidence="6">
    <location>
        <begin position="335"/>
        <end position="357"/>
    </location>
</feature>
<dbReference type="Proteomes" id="UP000717696">
    <property type="component" value="Unassembled WGS sequence"/>
</dbReference>
<dbReference type="PANTHER" id="PTHR33048">
    <property type="entry name" value="PTH11-LIKE INTEGRAL MEMBRANE PROTEIN (AFU_ORTHOLOGUE AFUA_5G11245)"/>
    <property type="match status" value="1"/>
</dbReference>
<proteinExistence type="inferred from homology"/>
<dbReference type="EMBL" id="JAGMUU010000007">
    <property type="protein sequence ID" value="KAH7149187.1"/>
    <property type="molecule type" value="Genomic_DNA"/>
</dbReference>
<evidence type="ECO:0000259" key="8">
    <source>
        <dbReference type="Pfam" id="PF20684"/>
    </source>
</evidence>
<evidence type="ECO:0000313" key="10">
    <source>
        <dbReference type="Proteomes" id="UP000717696"/>
    </source>
</evidence>
<keyword evidence="3 7" id="KW-1133">Transmembrane helix</keyword>
<dbReference type="GO" id="GO:0016020">
    <property type="term" value="C:membrane"/>
    <property type="evidence" value="ECO:0007669"/>
    <property type="project" value="UniProtKB-SubCell"/>
</dbReference>
<evidence type="ECO:0000256" key="1">
    <source>
        <dbReference type="ARBA" id="ARBA00004141"/>
    </source>
</evidence>
<dbReference type="Pfam" id="PF20684">
    <property type="entry name" value="Fung_rhodopsin"/>
    <property type="match status" value="1"/>
</dbReference>
<keyword evidence="4 7" id="KW-0472">Membrane</keyword>